<comment type="subcellular location">
    <subcellularLocation>
        <location evidence="1 8">Cell membrane</location>
        <topology evidence="1 8">Multi-pass membrane protein</topology>
    </subcellularLocation>
</comment>
<keyword evidence="10" id="KW-1185">Reference proteome</keyword>
<dbReference type="PANTHER" id="PTHR30269:SF0">
    <property type="entry name" value="MEMBRANE TRANSPORTER PROTEIN YFCA-RELATED"/>
    <property type="match status" value="1"/>
</dbReference>
<dbReference type="GO" id="GO:0005886">
    <property type="term" value="C:plasma membrane"/>
    <property type="evidence" value="ECO:0007669"/>
    <property type="project" value="UniProtKB-SubCell"/>
</dbReference>
<dbReference type="EMBL" id="CP034413">
    <property type="protein sequence ID" value="QCI59972.1"/>
    <property type="molecule type" value="Genomic_DNA"/>
</dbReference>
<feature type="transmembrane region" description="Helical" evidence="8">
    <location>
        <begin position="20"/>
        <end position="51"/>
    </location>
</feature>
<evidence type="ECO:0000256" key="8">
    <source>
        <dbReference type="RuleBase" id="RU363041"/>
    </source>
</evidence>
<evidence type="ECO:0000256" key="5">
    <source>
        <dbReference type="ARBA" id="ARBA00022692"/>
    </source>
</evidence>
<keyword evidence="7 8" id="KW-0472">Membrane</keyword>
<evidence type="ECO:0000256" key="7">
    <source>
        <dbReference type="ARBA" id="ARBA00023136"/>
    </source>
</evidence>
<keyword evidence="6 8" id="KW-1133">Transmembrane helix</keyword>
<dbReference type="RefSeq" id="WP_119310550.1">
    <property type="nucleotide sequence ID" value="NZ_CP034413.3"/>
</dbReference>
<keyword evidence="5 8" id="KW-0812">Transmembrane</keyword>
<evidence type="ECO:0000256" key="1">
    <source>
        <dbReference type="ARBA" id="ARBA00004651"/>
    </source>
</evidence>
<gene>
    <name evidence="9" type="ORF">EIO64_12700</name>
</gene>
<feature type="transmembrane region" description="Helical" evidence="8">
    <location>
        <begin position="205"/>
        <end position="235"/>
    </location>
</feature>
<evidence type="ECO:0000256" key="3">
    <source>
        <dbReference type="ARBA" id="ARBA00022448"/>
    </source>
</evidence>
<proteinExistence type="inferred from homology"/>
<comment type="similarity">
    <text evidence="2 8">Belongs to the 4-toluene sulfonate uptake permease (TSUP) (TC 2.A.102) family.</text>
</comment>
<dbReference type="AlphaFoldDB" id="A0A4D7B119"/>
<reference evidence="10" key="1">
    <citation type="submission" date="2018-12" db="EMBL/GenBank/DDBJ databases">
        <title>Dusodibacter welbiota gen. nov., sp. nov., isolated from human faeces and emended description of the Oscillibacter genus.</title>
        <authorList>
            <person name="Le Roy T."/>
            <person name="Van der Smissen P."/>
            <person name="Delzenne N."/>
            <person name="Muccioli G."/>
            <person name="Collet J.F."/>
            <person name="Cani P.D."/>
        </authorList>
    </citation>
    <scope>NUCLEOTIDE SEQUENCE [LARGE SCALE GENOMIC DNA]</scope>
    <source>
        <strain evidence="10">J115</strain>
    </source>
</reference>
<dbReference type="Pfam" id="PF01925">
    <property type="entry name" value="TauE"/>
    <property type="match status" value="1"/>
</dbReference>
<evidence type="ECO:0000313" key="10">
    <source>
        <dbReference type="Proteomes" id="UP000298642"/>
    </source>
</evidence>
<evidence type="ECO:0000256" key="4">
    <source>
        <dbReference type="ARBA" id="ARBA00022475"/>
    </source>
</evidence>
<dbReference type="Proteomes" id="UP000298642">
    <property type="component" value="Chromosome"/>
</dbReference>
<accession>A0A4D7B119</accession>
<dbReference type="PANTHER" id="PTHR30269">
    <property type="entry name" value="TRANSMEMBRANE PROTEIN YFCA"/>
    <property type="match status" value="1"/>
</dbReference>
<keyword evidence="4 8" id="KW-1003">Cell membrane</keyword>
<protein>
    <recommendedName>
        <fullName evidence="8">Probable membrane transporter protein</fullName>
    </recommendedName>
</protein>
<feature type="transmembrane region" description="Helical" evidence="8">
    <location>
        <begin position="91"/>
        <end position="111"/>
    </location>
</feature>
<name>A0A4D7B119_9FIRM</name>
<keyword evidence="3" id="KW-0813">Transport</keyword>
<dbReference type="GeneID" id="89521452"/>
<dbReference type="InterPro" id="IPR002781">
    <property type="entry name" value="TM_pro_TauE-like"/>
</dbReference>
<sequence>MSASVPTLFTETTLDGFPLWVVLLICGGVFLAGFMDAIAGGGGIISVPVYLMAFSGLPTHFVLGTNKLSSCIGTAFSTARFIHQGYVHWRLFLPAAGLAVAGSVCGTQLQLHTPDVVLKYLLLAVLPVVAFFTLRTKMWPEEPAPIPPRRQAAIVWAAALLIGTYDGYYGPGTGTFLMLVFIHLGKMDTRHAAGGVKVINLASNIGGVCSALMAGTVVLGVGLAAALASILGHYLGAGLAIRNGSKIVRPAVVVVLLLLLVKVISELLFPNFWN</sequence>
<evidence type="ECO:0000256" key="6">
    <source>
        <dbReference type="ARBA" id="ARBA00022989"/>
    </source>
</evidence>
<feature type="transmembrane region" description="Helical" evidence="8">
    <location>
        <begin position="154"/>
        <end position="185"/>
    </location>
</feature>
<feature type="transmembrane region" description="Helical" evidence="8">
    <location>
        <begin position="247"/>
        <end position="269"/>
    </location>
</feature>
<dbReference type="KEGG" id="obj:EIO64_12700"/>
<feature type="transmembrane region" description="Helical" evidence="8">
    <location>
        <begin position="117"/>
        <end position="134"/>
    </location>
</feature>
<evidence type="ECO:0000313" key="9">
    <source>
        <dbReference type="EMBL" id="QCI59972.1"/>
    </source>
</evidence>
<organism evidence="9 10">
    <name type="scientific">Dysosmobacter welbionis</name>
    <dbReference type="NCBI Taxonomy" id="2093857"/>
    <lineage>
        <taxon>Bacteria</taxon>
        <taxon>Bacillati</taxon>
        <taxon>Bacillota</taxon>
        <taxon>Clostridia</taxon>
        <taxon>Eubacteriales</taxon>
        <taxon>Oscillospiraceae</taxon>
        <taxon>Dysosmobacter</taxon>
    </lineage>
</organism>
<evidence type="ECO:0000256" key="2">
    <source>
        <dbReference type="ARBA" id="ARBA00009142"/>
    </source>
</evidence>
<dbReference type="InterPro" id="IPR052017">
    <property type="entry name" value="TSUP"/>
</dbReference>